<name>A0AAW1XEV6_RUBAR</name>
<keyword evidence="2" id="KW-1133">Transmembrane helix</keyword>
<feature type="transmembrane region" description="Helical" evidence="2">
    <location>
        <begin position="12"/>
        <end position="32"/>
    </location>
</feature>
<dbReference type="EMBL" id="JBEDUW010000004">
    <property type="protein sequence ID" value="KAK9934746.1"/>
    <property type="molecule type" value="Genomic_DNA"/>
</dbReference>
<accession>A0AAW1XEV6</accession>
<dbReference type="Proteomes" id="UP001457282">
    <property type="component" value="Unassembled WGS sequence"/>
</dbReference>
<dbReference type="AlphaFoldDB" id="A0AAW1XEV6"/>
<dbReference type="InterPro" id="IPR040274">
    <property type="entry name" value="CLE27/CLE43"/>
</dbReference>
<evidence type="ECO:0000313" key="4">
    <source>
        <dbReference type="Proteomes" id="UP001457282"/>
    </source>
</evidence>
<keyword evidence="2" id="KW-0472">Membrane</keyword>
<keyword evidence="2" id="KW-0812">Transmembrane</keyword>
<evidence type="ECO:0000256" key="2">
    <source>
        <dbReference type="SAM" id="Phobius"/>
    </source>
</evidence>
<dbReference type="PANTHER" id="PTHR37184:SF2">
    <property type="entry name" value="CLAVATA3_ESR (CLE)-RELATED PROTEIN 43"/>
    <property type="match status" value="1"/>
</dbReference>
<organism evidence="3 4">
    <name type="scientific">Rubus argutus</name>
    <name type="common">Southern blackberry</name>
    <dbReference type="NCBI Taxonomy" id="59490"/>
    <lineage>
        <taxon>Eukaryota</taxon>
        <taxon>Viridiplantae</taxon>
        <taxon>Streptophyta</taxon>
        <taxon>Embryophyta</taxon>
        <taxon>Tracheophyta</taxon>
        <taxon>Spermatophyta</taxon>
        <taxon>Magnoliopsida</taxon>
        <taxon>eudicotyledons</taxon>
        <taxon>Gunneridae</taxon>
        <taxon>Pentapetalae</taxon>
        <taxon>rosids</taxon>
        <taxon>fabids</taxon>
        <taxon>Rosales</taxon>
        <taxon>Rosaceae</taxon>
        <taxon>Rosoideae</taxon>
        <taxon>Rosoideae incertae sedis</taxon>
        <taxon>Rubus</taxon>
    </lineage>
</organism>
<protein>
    <recommendedName>
        <fullName evidence="5">CLAVATA3/ESR (CLE)-related protein 27</fullName>
    </recommendedName>
</protein>
<reference evidence="3 4" key="1">
    <citation type="journal article" date="2023" name="G3 (Bethesda)">
        <title>A chromosome-length genome assembly and annotation of blackberry (Rubus argutus, cv. 'Hillquist').</title>
        <authorList>
            <person name="Bruna T."/>
            <person name="Aryal R."/>
            <person name="Dudchenko O."/>
            <person name="Sargent D.J."/>
            <person name="Mead D."/>
            <person name="Buti M."/>
            <person name="Cavallini A."/>
            <person name="Hytonen T."/>
            <person name="Andres J."/>
            <person name="Pham M."/>
            <person name="Weisz D."/>
            <person name="Mascagni F."/>
            <person name="Usai G."/>
            <person name="Natali L."/>
            <person name="Bassil N."/>
            <person name="Fernandez G.E."/>
            <person name="Lomsadze A."/>
            <person name="Armour M."/>
            <person name="Olukolu B."/>
            <person name="Poorten T."/>
            <person name="Britton C."/>
            <person name="Davik J."/>
            <person name="Ashrafi H."/>
            <person name="Aiden E.L."/>
            <person name="Borodovsky M."/>
            <person name="Worthington M."/>
        </authorList>
    </citation>
    <scope>NUCLEOTIDE SEQUENCE [LARGE SCALE GENOMIC DNA]</scope>
    <source>
        <strain evidence="3">PI 553951</strain>
    </source>
</reference>
<sequence length="127" mass="14237">MSLAGGGRRRRQLRYSSLAVALIVMCVLHIWVCFGNHCKAGAIRVLPPPANVDNVNHHHPHPRPHVISKLEEQVDNNKKNKASTTEDLFRKFFSGISSSSASKFNQTEKGFEESKRRVPSCPDPLHN</sequence>
<comment type="caution">
    <text evidence="3">The sequence shown here is derived from an EMBL/GenBank/DDBJ whole genome shotgun (WGS) entry which is preliminary data.</text>
</comment>
<feature type="region of interest" description="Disordered" evidence="1">
    <location>
        <begin position="99"/>
        <end position="127"/>
    </location>
</feature>
<evidence type="ECO:0000313" key="3">
    <source>
        <dbReference type="EMBL" id="KAK9934746.1"/>
    </source>
</evidence>
<evidence type="ECO:0008006" key="5">
    <source>
        <dbReference type="Google" id="ProtNLM"/>
    </source>
</evidence>
<dbReference type="PANTHER" id="PTHR37184">
    <property type="entry name" value="CLAVATA3/ESR (CLE)-RELATED PROTEIN 27"/>
    <property type="match status" value="1"/>
</dbReference>
<evidence type="ECO:0000256" key="1">
    <source>
        <dbReference type="SAM" id="MobiDB-lite"/>
    </source>
</evidence>
<keyword evidence="4" id="KW-1185">Reference proteome</keyword>
<gene>
    <name evidence="3" type="ORF">M0R45_021880</name>
</gene>
<proteinExistence type="predicted"/>